<evidence type="ECO:0000313" key="1">
    <source>
        <dbReference type="EMBL" id="MFC2973701.1"/>
    </source>
</evidence>
<sequence length="105" mass="11954">MTAELIHVDFRNRKVNGRQPERQPGAFNPLRDEFFRGFVDVMARVAISAHERGADYQRMIVVMSDGELNQVVFSGDVLSPEEAVESLNRGVDRLLDHLDESVRDL</sequence>
<organism evidence="1 2">
    <name type="scientific">Azotobacter bryophylli</name>
    <dbReference type="NCBI Taxonomy" id="1986537"/>
    <lineage>
        <taxon>Bacteria</taxon>
        <taxon>Pseudomonadati</taxon>
        <taxon>Pseudomonadota</taxon>
        <taxon>Gammaproteobacteria</taxon>
        <taxon>Pseudomonadales</taxon>
        <taxon>Pseudomonadaceae</taxon>
        <taxon>Azotobacter</taxon>
    </lineage>
</organism>
<comment type="caution">
    <text evidence="1">The sequence shown here is derived from an EMBL/GenBank/DDBJ whole genome shotgun (WGS) entry which is preliminary data.</text>
</comment>
<proteinExistence type="predicted"/>
<accession>A0ABV7AXS3</accession>
<dbReference type="Proteomes" id="UP001595457">
    <property type="component" value="Unassembled WGS sequence"/>
</dbReference>
<evidence type="ECO:0000313" key="2">
    <source>
        <dbReference type="Proteomes" id="UP001595457"/>
    </source>
</evidence>
<dbReference type="RefSeq" id="WP_377815513.1">
    <property type="nucleotide sequence ID" value="NZ_JBHRSJ010000034.1"/>
</dbReference>
<protein>
    <submittedName>
        <fullName evidence="1">Uncharacterized protein</fullName>
    </submittedName>
</protein>
<keyword evidence="2" id="KW-1185">Reference proteome</keyword>
<gene>
    <name evidence="1" type="ORF">ACFOJE_15970</name>
</gene>
<dbReference type="EMBL" id="JBHRSJ010000034">
    <property type="protein sequence ID" value="MFC2973701.1"/>
    <property type="molecule type" value="Genomic_DNA"/>
</dbReference>
<reference evidence="2" key="1">
    <citation type="journal article" date="2019" name="Int. J. Syst. Evol. Microbiol.">
        <title>The Global Catalogue of Microorganisms (GCM) 10K type strain sequencing project: providing services to taxonomists for standard genome sequencing and annotation.</title>
        <authorList>
            <consortium name="The Broad Institute Genomics Platform"/>
            <consortium name="The Broad Institute Genome Sequencing Center for Infectious Disease"/>
            <person name="Wu L."/>
            <person name="Ma J."/>
        </authorList>
    </citation>
    <scope>NUCLEOTIDE SEQUENCE [LARGE SCALE GENOMIC DNA]</scope>
    <source>
        <strain evidence="2">KCTC 62195</strain>
    </source>
</reference>
<name>A0ABV7AXS3_9GAMM</name>